<dbReference type="GO" id="GO:0000978">
    <property type="term" value="F:RNA polymerase II cis-regulatory region sequence-specific DNA binding"/>
    <property type="evidence" value="ECO:0007669"/>
    <property type="project" value="TreeGrafter"/>
</dbReference>
<keyword evidence="1" id="KW-0805">Transcription regulation</keyword>
<dbReference type="GO" id="GO:0000981">
    <property type="term" value="F:DNA-binding transcription factor activity, RNA polymerase II-specific"/>
    <property type="evidence" value="ECO:0007669"/>
    <property type="project" value="InterPro"/>
</dbReference>
<evidence type="ECO:0000313" key="6">
    <source>
        <dbReference type="EMBL" id="KAK6312923.1"/>
    </source>
</evidence>
<evidence type="ECO:0000313" key="7">
    <source>
        <dbReference type="Proteomes" id="UP001356427"/>
    </source>
</evidence>
<feature type="compositionally biased region" description="Polar residues" evidence="4">
    <location>
        <begin position="37"/>
        <end position="47"/>
    </location>
</feature>
<feature type="region of interest" description="Disordered" evidence="4">
    <location>
        <begin position="1"/>
        <end position="76"/>
    </location>
</feature>
<organism evidence="6 7">
    <name type="scientific">Coregonus suidteri</name>
    <dbReference type="NCBI Taxonomy" id="861788"/>
    <lineage>
        <taxon>Eukaryota</taxon>
        <taxon>Metazoa</taxon>
        <taxon>Chordata</taxon>
        <taxon>Craniata</taxon>
        <taxon>Vertebrata</taxon>
        <taxon>Euteleostomi</taxon>
        <taxon>Actinopterygii</taxon>
        <taxon>Neopterygii</taxon>
        <taxon>Teleostei</taxon>
        <taxon>Protacanthopterygii</taxon>
        <taxon>Salmoniformes</taxon>
        <taxon>Salmonidae</taxon>
        <taxon>Coregoninae</taxon>
        <taxon>Coregonus</taxon>
    </lineage>
</organism>
<name>A0AAN8LKZ7_9TELE</name>
<dbReference type="InterPro" id="IPR036638">
    <property type="entry name" value="HLH_DNA-bd_sf"/>
</dbReference>
<comment type="caution">
    <text evidence="6">The sequence shown here is derived from an EMBL/GenBank/DDBJ whole genome shotgun (WGS) entry which is preliminary data.</text>
</comment>
<keyword evidence="7" id="KW-1185">Reference proteome</keyword>
<dbReference type="SUPFAM" id="SSF47459">
    <property type="entry name" value="HLH, helix-loop-helix DNA-binding domain"/>
    <property type="match status" value="1"/>
</dbReference>
<accession>A0AAN8LKZ7</accession>
<gene>
    <name evidence="6" type="ORF">J4Q44_G00162700</name>
</gene>
<dbReference type="EMBL" id="JAGTTL010000014">
    <property type="protein sequence ID" value="KAK6312923.1"/>
    <property type="molecule type" value="Genomic_DNA"/>
</dbReference>
<evidence type="ECO:0000256" key="2">
    <source>
        <dbReference type="ARBA" id="ARBA00023125"/>
    </source>
</evidence>
<keyword evidence="3" id="KW-0804">Transcription</keyword>
<keyword evidence="2" id="KW-0238">DNA-binding</keyword>
<evidence type="ECO:0000256" key="4">
    <source>
        <dbReference type="SAM" id="MobiDB-lite"/>
    </source>
</evidence>
<feature type="domain" description="BHLH" evidence="5">
    <location>
        <begin position="178"/>
        <end position="201"/>
    </location>
</feature>
<proteinExistence type="predicted"/>
<sequence length="259" mass="28551">MYSFSTVGYSEQQQYPDGSHYPSLASPRGALPWGDSSIDSPYSTTQGRGDMSVTPDHETSYRTGMERKRRAEGPKMVGTGLTSCSALYPPHTTLHDRKNKVQDDLALLNAALVCVWDGDGGAGWLAEWACCLLHQREYEKAGLPGLTKHRTGILQQEYTFLPDTSVCTLQHLTGEQHHDQEEKKLSKNEILRLAMRYINFLVQLLESQSGEPASHSPTALLTFLRGNVECLHSSSQTWGLASDTDALSPGSSCDSTEAW</sequence>
<feature type="compositionally biased region" description="Basic and acidic residues" evidence="4">
    <location>
        <begin position="55"/>
        <end position="73"/>
    </location>
</feature>
<dbReference type="PANTHER" id="PTHR13864">
    <property type="entry name" value="T-CELL ACUTE LYMPHOCYTIC LEUKEMIA/STEM CELL LEUKEMIA-RELATED"/>
    <property type="match status" value="1"/>
</dbReference>
<dbReference type="PANTHER" id="PTHR13864:SF25">
    <property type="entry name" value="PROTEIN LYL-1-LIKE ISOFORM X1-RELATED"/>
    <property type="match status" value="1"/>
</dbReference>
<evidence type="ECO:0000256" key="3">
    <source>
        <dbReference type="ARBA" id="ARBA00023163"/>
    </source>
</evidence>
<dbReference type="Pfam" id="PF00010">
    <property type="entry name" value="HLH"/>
    <property type="match status" value="1"/>
</dbReference>
<dbReference type="AlphaFoldDB" id="A0AAN8LKZ7"/>
<dbReference type="Gene3D" id="4.10.280.10">
    <property type="entry name" value="Helix-loop-helix DNA-binding domain"/>
    <property type="match status" value="1"/>
</dbReference>
<protein>
    <recommendedName>
        <fullName evidence="5">BHLH domain-containing protein</fullName>
    </recommendedName>
</protein>
<evidence type="ECO:0000256" key="1">
    <source>
        <dbReference type="ARBA" id="ARBA00023015"/>
    </source>
</evidence>
<dbReference type="InterPro" id="IPR040238">
    <property type="entry name" value="TAL-like"/>
</dbReference>
<dbReference type="GO" id="GO:0046983">
    <property type="term" value="F:protein dimerization activity"/>
    <property type="evidence" value="ECO:0007669"/>
    <property type="project" value="InterPro"/>
</dbReference>
<feature type="compositionally biased region" description="Polar residues" evidence="4">
    <location>
        <begin position="1"/>
        <end position="16"/>
    </location>
</feature>
<dbReference type="Proteomes" id="UP001356427">
    <property type="component" value="Unassembled WGS sequence"/>
</dbReference>
<evidence type="ECO:0000259" key="5">
    <source>
        <dbReference type="Pfam" id="PF00010"/>
    </source>
</evidence>
<reference evidence="6 7" key="1">
    <citation type="submission" date="2021-04" db="EMBL/GenBank/DDBJ databases">
        <authorList>
            <person name="De Guttry C."/>
            <person name="Zahm M."/>
            <person name="Klopp C."/>
            <person name="Cabau C."/>
            <person name="Louis A."/>
            <person name="Berthelot C."/>
            <person name="Parey E."/>
            <person name="Roest Crollius H."/>
            <person name="Montfort J."/>
            <person name="Robinson-Rechavi M."/>
            <person name="Bucao C."/>
            <person name="Bouchez O."/>
            <person name="Gislard M."/>
            <person name="Lluch J."/>
            <person name="Milhes M."/>
            <person name="Lampietro C."/>
            <person name="Lopez Roques C."/>
            <person name="Donnadieu C."/>
            <person name="Braasch I."/>
            <person name="Desvignes T."/>
            <person name="Postlethwait J."/>
            <person name="Bobe J."/>
            <person name="Wedekind C."/>
            <person name="Guiguen Y."/>
        </authorList>
    </citation>
    <scope>NUCLEOTIDE SEQUENCE [LARGE SCALE GENOMIC DNA]</scope>
    <source>
        <strain evidence="6">Cs_M1</strain>
        <tissue evidence="6">Blood</tissue>
    </source>
</reference>
<dbReference type="InterPro" id="IPR011598">
    <property type="entry name" value="bHLH_dom"/>
</dbReference>